<evidence type="ECO:0000313" key="2">
    <source>
        <dbReference type="Proteomes" id="UP001055072"/>
    </source>
</evidence>
<dbReference type="Proteomes" id="UP001055072">
    <property type="component" value="Unassembled WGS sequence"/>
</dbReference>
<accession>A0ACB8TNS6</accession>
<evidence type="ECO:0000313" key="1">
    <source>
        <dbReference type="EMBL" id="KAI0083660.1"/>
    </source>
</evidence>
<keyword evidence="2" id="KW-1185">Reference proteome</keyword>
<sequence>MNMFARADTRMFKQDVPFVVAERRTHQCASPDIVARILRRTLKIRDSHPSTPASLVTGQGSWAVRSPQWEATVSSLKAGPSLFRLGERSPSEIVLPPVYPVTVPVDSPVLRGLVPSTSYDNTRRSRQLPCLYEYPLPHPSHRVKFPGSRTFVYLVDPSPENKAITDALFMSQGIPSGSSQDIPWLVDVLPGDAVMARPIDRGGDPEYDCLQALFGATLKREPTPNMQQMLAGSKYTQADVIARIDAFEEARDALLGPRALRVKNRGKAAFEMDPRAEPVSNGPRCYPFNSMVQRTRQVEGPPATLKTLNNTPDDYQRNVQRYDEASTALNVLAWELQGPLNLLKVTREYGDHINSPRLGHHDNYYWFPQQCNIAGAKHPSEVHKFIDDQGFFSGVHRDKGDAANGHSVGLAGSDLSAAAEPGRFHLVGQGVYFRLMYMAQIFFTGLLPHGGTPPLVPEDVEIEGWETRMFLISYPASSMLNGEARHPFASLPYEEFPLYIPPEATGAPHNTRDQPFWTNHATYAQDGWLLFWTLKQVPAEYGVEVDCDLITSSVTYLQDGKRVSADRWEFAPNADVQNPFGELHKNIQDAFLKREYDRLMQGIPGVVVNKYRDWDVTTGSFGGRSKGSKRSRTTTSAGSSETDNIGQPPQKKTRLATIVENTTRETVNNAFPMVATSLRSLRRFAVPAPAAVSSPVPGDVEVLEPNACPSSPPSPSSSDQGLVAATPVASLRLDHRFSADNASEASSIRNTEDTEPNVSASLPSPPSSSDQGLVVAAPVASLRLNHRLSANNASEALHIRNTEDTQPLPSSSRVSIVPSCLPTSNVDNRTMSAAMLQRLNFIRSLIDEIVPAAHEDVKHVVVEATSNEYLKNALKTLDSLSTSLDPLSTTFHMSEAELVSCSESLQAVKQHCHASSQWINLYRQHVMIFEAHMVASIRHLVDEQCPHILRNLASFAGDKSRCSWLVRLTTKVMALVRSGMAITANSQDYFKPDVLEPRKFWEDPAAVLHRKNLPLAKVEATVLAYMRRILYAWFGSKTPFTTQAQSALVRWLVNRLGEGCLLLPSIWKIYVDVPQWLFTEECPRVGTGDKSLTTVFESRYLDALSAVVGQLDPDNTLPRSLSQLQLSYDELHTRVHEHANSILVARTKKAMIKRLLTTLSKSATLVTPPAPPAPFSPSAPSASPTPLTSPALPAPLTSLSPPNLSTPSTPPAPPAHHLSSVIRFLEDSLLVIQTLRKLRPRAELTSAQQFVFSKPDFLLPLREEATSRFIMNQRLGEAFARTRAGFFSLQVFRFIHFNSAAFDKCPDNRRQVEFSSAEEYAQYLGNLKLHFPQEPDCFFCDPKAFGQHIKERTSSRFVDYWRASQSEKYKWPPSRNFTRAWEEMKTFKKEMKKAGDPVWKGVGDLSMYMLIADMYYANLVDAPSPQDVALAISTIRKGGMFGLETLGYITDRTSKIAIENGFVKFYEDITQSLSEEQRILFKWNPIVAEHTLCKFSRAYRAGHYRS</sequence>
<comment type="caution">
    <text evidence="1">The sequence shown here is derived from an EMBL/GenBank/DDBJ whole genome shotgun (WGS) entry which is preliminary data.</text>
</comment>
<proteinExistence type="predicted"/>
<gene>
    <name evidence="1" type="ORF">BDY19DRAFT_910432</name>
</gene>
<organism evidence="1 2">
    <name type="scientific">Irpex rosettiformis</name>
    <dbReference type="NCBI Taxonomy" id="378272"/>
    <lineage>
        <taxon>Eukaryota</taxon>
        <taxon>Fungi</taxon>
        <taxon>Dikarya</taxon>
        <taxon>Basidiomycota</taxon>
        <taxon>Agaricomycotina</taxon>
        <taxon>Agaricomycetes</taxon>
        <taxon>Polyporales</taxon>
        <taxon>Irpicaceae</taxon>
        <taxon>Irpex</taxon>
    </lineage>
</organism>
<name>A0ACB8TNS6_9APHY</name>
<protein>
    <submittedName>
        <fullName evidence="1">Uncharacterized protein</fullName>
    </submittedName>
</protein>
<reference evidence="1" key="1">
    <citation type="journal article" date="2021" name="Environ. Microbiol.">
        <title>Gene family expansions and transcriptome signatures uncover fungal adaptations to wood decay.</title>
        <authorList>
            <person name="Hage H."/>
            <person name="Miyauchi S."/>
            <person name="Viragh M."/>
            <person name="Drula E."/>
            <person name="Min B."/>
            <person name="Chaduli D."/>
            <person name="Navarro D."/>
            <person name="Favel A."/>
            <person name="Norest M."/>
            <person name="Lesage-Meessen L."/>
            <person name="Balint B."/>
            <person name="Merenyi Z."/>
            <person name="de Eugenio L."/>
            <person name="Morin E."/>
            <person name="Martinez A.T."/>
            <person name="Baldrian P."/>
            <person name="Stursova M."/>
            <person name="Martinez M.J."/>
            <person name="Novotny C."/>
            <person name="Magnuson J.K."/>
            <person name="Spatafora J.W."/>
            <person name="Maurice S."/>
            <person name="Pangilinan J."/>
            <person name="Andreopoulos W."/>
            <person name="LaButti K."/>
            <person name="Hundley H."/>
            <person name="Na H."/>
            <person name="Kuo A."/>
            <person name="Barry K."/>
            <person name="Lipzen A."/>
            <person name="Henrissat B."/>
            <person name="Riley R."/>
            <person name="Ahrendt S."/>
            <person name="Nagy L.G."/>
            <person name="Grigoriev I.V."/>
            <person name="Martin F."/>
            <person name="Rosso M.N."/>
        </authorList>
    </citation>
    <scope>NUCLEOTIDE SEQUENCE</scope>
    <source>
        <strain evidence="1">CBS 384.51</strain>
    </source>
</reference>
<dbReference type="EMBL" id="MU274957">
    <property type="protein sequence ID" value="KAI0083660.1"/>
    <property type="molecule type" value="Genomic_DNA"/>
</dbReference>